<sequence length="120" mass="13357">MKTVAPSHGARSAPSEPASDQDSSAQTTARQQFIEQSATTLGQAWAKRWRQDLHREGRPAAGGWPGTLREARTQVEITLPTEMLHRKMAAITGVERELAARTAYASARNEWRRHLEPETP</sequence>
<evidence type="ECO:0000313" key="2">
    <source>
        <dbReference type="EMBL" id="KYF69444.1"/>
    </source>
</evidence>
<evidence type="ECO:0000256" key="1">
    <source>
        <dbReference type="SAM" id="MobiDB-lite"/>
    </source>
</evidence>
<dbReference type="OrthoDB" id="5519146at2"/>
<dbReference type="Proteomes" id="UP000075260">
    <property type="component" value="Unassembled WGS sequence"/>
</dbReference>
<organism evidence="2 3">
    <name type="scientific">Sorangium cellulosum</name>
    <name type="common">Polyangium cellulosum</name>
    <dbReference type="NCBI Taxonomy" id="56"/>
    <lineage>
        <taxon>Bacteria</taxon>
        <taxon>Pseudomonadati</taxon>
        <taxon>Myxococcota</taxon>
        <taxon>Polyangia</taxon>
        <taxon>Polyangiales</taxon>
        <taxon>Polyangiaceae</taxon>
        <taxon>Sorangium</taxon>
    </lineage>
</organism>
<reference evidence="2 3" key="1">
    <citation type="submission" date="2014-02" db="EMBL/GenBank/DDBJ databases">
        <title>The small core and large imbalanced accessory genome model reveals a collaborative survival strategy of Sorangium cellulosum strains in nature.</title>
        <authorList>
            <person name="Han K."/>
            <person name="Peng R."/>
            <person name="Blom J."/>
            <person name="Li Y.-Z."/>
        </authorList>
    </citation>
    <scope>NUCLEOTIDE SEQUENCE [LARGE SCALE GENOMIC DNA]</scope>
    <source>
        <strain evidence="2 3">So0008-312</strain>
    </source>
</reference>
<dbReference type="AlphaFoldDB" id="A0A150QNC6"/>
<comment type="caution">
    <text evidence="2">The sequence shown here is derived from an EMBL/GenBank/DDBJ whole genome shotgun (WGS) entry which is preliminary data.</text>
</comment>
<name>A0A150QNC6_SORCE</name>
<proteinExistence type="predicted"/>
<protein>
    <submittedName>
        <fullName evidence="2">Uncharacterized protein</fullName>
    </submittedName>
</protein>
<feature type="region of interest" description="Disordered" evidence="1">
    <location>
        <begin position="1"/>
        <end position="32"/>
    </location>
</feature>
<gene>
    <name evidence="2" type="ORF">BE15_36105</name>
</gene>
<evidence type="ECO:0000313" key="3">
    <source>
        <dbReference type="Proteomes" id="UP000075260"/>
    </source>
</evidence>
<feature type="compositionally biased region" description="Polar residues" evidence="1">
    <location>
        <begin position="18"/>
        <end position="32"/>
    </location>
</feature>
<dbReference type="EMBL" id="JEMA01000470">
    <property type="protein sequence ID" value="KYF69444.1"/>
    <property type="molecule type" value="Genomic_DNA"/>
</dbReference>
<accession>A0A150QNC6</accession>